<dbReference type="AlphaFoldDB" id="A0A679BC99"/>
<dbReference type="EMBL" id="AP018857">
    <property type="protein sequence ID" value="BBF89404.1"/>
    <property type="molecule type" value="Genomic_DNA"/>
</dbReference>
<feature type="region of interest" description="Disordered" evidence="1">
    <location>
        <begin position="1"/>
        <end position="28"/>
    </location>
</feature>
<accession>A0A679BC99</accession>
<protein>
    <submittedName>
        <fullName evidence="2">Uncharacterized protein</fullName>
    </submittedName>
</protein>
<reference evidence="2" key="1">
    <citation type="submission" date="2018-08" db="EMBL/GenBank/DDBJ databases">
        <title>Oryza barthii genomic DNA, chromosome 11, BAC clone:OBARTa0018K22.</title>
        <authorList>
            <person name="Wu J."/>
            <person name="Kanamori H."/>
        </authorList>
    </citation>
    <scope>NUCLEOTIDE SEQUENCE</scope>
    <source>
        <strain evidence="2">W1588</strain>
    </source>
</reference>
<proteinExistence type="predicted"/>
<gene>
    <name evidence="2" type="primary">OBARTa0018K22.13</name>
</gene>
<evidence type="ECO:0000256" key="1">
    <source>
        <dbReference type="SAM" id="MobiDB-lite"/>
    </source>
</evidence>
<organism evidence="2">
    <name type="scientific">Oryza barthii</name>
    <dbReference type="NCBI Taxonomy" id="65489"/>
    <lineage>
        <taxon>Eukaryota</taxon>
        <taxon>Viridiplantae</taxon>
        <taxon>Streptophyta</taxon>
        <taxon>Embryophyta</taxon>
        <taxon>Tracheophyta</taxon>
        <taxon>Spermatophyta</taxon>
        <taxon>Magnoliopsida</taxon>
        <taxon>Liliopsida</taxon>
        <taxon>Poales</taxon>
        <taxon>Poaceae</taxon>
        <taxon>BOP clade</taxon>
        <taxon>Oryzoideae</taxon>
        <taxon>Oryzeae</taxon>
        <taxon>Oryzinae</taxon>
        <taxon>Oryza</taxon>
    </lineage>
</organism>
<name>A0A679BC99_9ORYZ</name>
<evidence type="ECO:0000313" key="2">
    <source>
        <dbReference type="EMBL" id="BBF89404.1"/>
    </source>
</evidence>
<sequence length="63" mass="6187">MSTGVADKGTGGRNRGCADDLMTRGSSTGDLDDYRNGILGGATGGLPLSRGSGGGGGGWIWGR</sequence>